<keyword evidence="3" id="KW-0560">Oxidoreductase</keyword>
<evidence type="ECO:0000313" key="3">
    <source>
        <dbReference type="EMBL" id="AER54562.1"/>
    </source>
</evidence>
<feature type="transmembrane region" description="Helical" evidence="2">
    <location>
        <begin position="142"/>
        <end position="161"/>
    </location>
</feature>
<dbReference type="Pfam" id="PF00499">
    <property type="entry name" value="Oxidored_q3"/>
    <property type="match status" value="1"/>
</dbReference>
<keyword evidence="2" id="KW-0813">Transport</keyword>
<keyword evidence="2" id="KW-0472">Membrane</keyword>
<accession>G9ISR3</accession>
<evidence type="ECO:0000256" key="1">
    <source>
        <dbReference type="ARBA" id="ARBA00021095"/>
    </source>
</evidence>
<keyword evidence="2 3" id="KW-0496">Mitochondrion</keyword>
<name>G9ISR3_9CNID</name>
<keyword evidence="2" id="KW-0520">NAD</keyword>
<keyword evidence="2" id="KW-0679">Respiratory chain</keyword>
<comment type="similarity">
    <text evidence="2">Belongs to the complex I subunit 6 family.</text>
</comment>
<dbReference type="InterPro" id="IPR042106">
    <property type="entry name" value="Nuo/plastoQ_OxRdtase_6_NuoJ"/>
</dbReference>
<organism evidence="3">
    <name type="scientific">Haliclystus sanjuanensis</name>
    <dbReference type="NCBI Taxonomy" id="168739"/>
    <lineage>
        <taxon>Eukaryota</taxon>
        <taxon>Metazoa</taxon>
        <taxon>Cnidaria</taxon>
        <taxon>Staurozoa</taxon>
        <taxon>Stauromedusae</taxon>
        <taxon>Myostaurida</taxon>
        <taxon>Haliclystidae</taxon>
        <taxon>Haliclystus</taxon>
    </lineage>
</organism>
<feature type="transmembrane region" description="Helical" evidence="2">
    <location>
        <begin position="56"/>
        <end position="76"/>
    </location>
</feature>
<dbReference type="PANTHER" id="PTHR33269">
    <property type="entry name" value="NADH-UBIQUINONE OXIDOREDUCTASE CHAIN 6"/>
    <property type="match status" value="1"/>
</dbReference>
<comment type="subcellular location">
    <subcellularLocation>
        <location evidence="2">Mitochondrion membrane</location>
        <topology evidence="2">Multi-pass membrane protein</topology>
    </subcellularLocation>
</comment>
<geneLocation type="mitochondrion" evidence="3"/>
<feature type="transmembrane region" description="Helical" evidence="2">
    <location>
        <begin position="29"/>
        <end position="49"/>
    </location>
</feature>
<dbReference type="InterPro" id="IPR001457">
    <property type="entry name" value="NADH_UbQ/plastoQ_OxRdtase_su6"/>
</dbReference>
<dbReference type="EMBL" id="JN700944">
    <property type="protein sequence ID" value="AER54562.1"/>
    <property type="molecule type" value="Genomic_DNA"/>
</dbReference>
<dbReference type="PANTHER" id="PTHR33269:SF17">
    <property type="entry name" value="NADH-UBIQUINONE OXIDOREDUCTASE CHAIN 6"/>
    <property type="match status" value="1"/>
</dbReference>
<protein>
    <recommendedName>
        <fullName evidence="1 2">NADH-ubiquinone oxidoreductase chain 6</fullName>
        <ecNumber evidence="2">7.1.1.2</ecNumber>
    </recommendedName>
</protein>
<feature type="transmembrane region" description="Helical" evidence="2">
    <location>
        <begin position="88"/>
        <end position="105"/>
    </location>
</feature>
<keyword evidence="2" id="KW-0830">Ubiquinone</keyword>
<dbReference type="GO" id="GO:0031966">
    <property type="term" value="C:mitochondrial membrane"/>
    <property type="evidence" value="ECO:0007669"/>
    <property type="project" value="UniProtKB-SubCell"/>
</dbReference>
<dbReference type="EC" id="7.1.1.2" evidence="2"/>
<gene>
    <name evidence="3" type="primary">nad6</name>
</gene>
<reference evidence="3" key="1">
    <citation type="journal article" date="2012" name="Genome Biol. Evol.">
        <title>Evolution of linear mitochondrial genomes in medusozoan cnidarians.</title>
        <authorList>
            <person name="Kayal E."/>
            <person name="Bentlage B."/>
            <person name="Collins A.G."/>
            <person name="Kayal M."/>
            <person name="Pirro S."/>
            <person name="Lavrov D.V."/>
        </authorList>
    </citation>
    <scope>NUCLEOTIDE SEQUENCE</scope>
</reference>
<dbReference type="GO" id="GO:0016491">
    <property type="term" value="F:oxidoreductase activity"/>
    <property type="evidence" value="ECO:0007669"/>
    <property type="project" value="UniProtKB-KW"/>
</dbReference>
<dbReference type="Gene3D" id="1.20.120.1200">
    <property type="entry name" value="NADH-ubiquinone/plastoquinone oxidoreductase chain 6, subunit NuoJ"/>
    <property type="match status" value="1"/>
</dbReference>
<comment type="catalytic activity">
    <reaction evidence="2">
        <text>a ubiquinone + NADH + 5 H(+)(in) = a ubiquinol + NAD(+) + 4 H(+)(out)</text>
        <dbReference type="Rhea" id="RHEA:29091"/>
        <dbReference type="Rhea" id="RHEA-COMP:9565"/>
        <dbReference type="Rhea" id="RHEA-COMP:9566"/>
        <dbReference type="ChEBI" id="CHEBI:15378"/>
        <dbReference type="ChEBI" id="CHEBI:16389"/>
        <dbReference type="ChEBI" id="CHEBI:17976"/>
        <dbReference type="ChEBI" id="CHEBI:57540"/>
        <dbReference type="ChEBI" id="CHEBI:57945"/>
        <dbReference type="EC" id="7.1.1.2"/>
    </reaction>
</comment>
<keyword evidence="2" id="KW-0812">Transmembrane</keyword>
<comment type="function">
    <text evidence="2">Core subunit of the mitochondrial membrane respiratory chain NADH dehydrogenase (Complex I) which catalyzes electron transfer from NADH through the respiratory chain, using ubiquinone as an electron acceptor. Essential for the catalytic activity and assembly of complex I.</text>
</comment>
<evidence type="ECO:0000256" key="2">
    <source>
        <dbReference type="RuleBase" id="RU004430"/>
    </source>
</evidence>
<keyword evidence="2" id="KW-0249">Electron transport</keyword>
<proteinExistence type="inferred from homology"/>
<dbReference type="AlphaFoldDB" id="G9ISR3"/>
<dbReference type="GO" id="GO:0008137">
    <property type="term" value="F:NADH dehydrogenase (ubiquinone) activity"/>
    <property type="evidence" value="ECO:0007669"/>
    <property type="project" value="UniProtKB-UniRule"/>
</dbReference>
<keyword evidence="2" id="KW-1133">Transmembrane helix</keyword>
<sequence>MVYFLTPLLLGILLTGSQVITSRNPVHSVFWLVLTFIQTAFIFITWGLDFIALMTVIVYVGAIAILFLFVILMLQLANTPPSNLAQTWPTLFFIATGVFLGGYLSQSFSILPFPKTSLHPENLSPWSNVEAIGQTLYSTYPLLFVAAGFTLLVAMVGAMVLSKVTSSPWLKKQLPFQQLQCSC</sequence>
<keyword evidence="2" id="KW-1278">Translocase</keyword>